<dbReference type="PANTHER" id="PTHR43133:SF62">
    <property type="entry name" value="RNA POLYMERASE SIGMA FACTOR SIGZ"/>
    <property type="match status" value="1"/>
</dbReference>
<keyword evidence="2" id="KW-0805">Transcription regulation</keyword>
<dbReference type="InterPro" id="IPR014284">
    <property type="entry name" value="RNA_pol_sigma-70_dom"/>
</dbReference>
<dbReference type="SUPFAM" id="SSF88659">
    <property type="entry name" value="Sigma3 and sigma4 domains of RNA polymerase sigma factors"/>
    <property type="match status" value="1"/>
</dbReference>
<dbReference type="InterPro" id="IPR013325">
    <property type="entry name" value="RNA_pol_sigma_r2"/>
</dbReference>
<name>A0A399J6L7_9RHOB</name>
<dbReference type="Gene3D" id="1.10.10.10">
    <property type="entry name" value="Winged helix-like DNA-binding domain superfamily/Winged helix DNA-binding domain"/>
    <property type="match status" value="1"/>
</dbReference>
<dbReference type="InterPro" id="IPR036388">
    <property type="entry name" value="WH-like_DNA-bd_sf"/>
</dbReference>
<dbReference type="InterPro" id="IPR039425">
    <property type="entry name" value="RNA_pol_sigma-70-like"/>
</dbReference>
<keyword evidence="3" id="KW-0731">Sigma factor</keyword>
<dbReference type="Proteomes" id="UP000265848">
    <property type="component" value="Unassembled WGS sequence"/>
</dbReference>
<feature type="domain" description="RNA polymerase sigma-70 region 2" evidence="5">
    <location>
        <begin position="20"/>
        <end position="84"/>
    </location>
</feature>
<dbReference type="InterPro" id="IPR013249">
    <property type="entry name" value="RNA_pol_sigma70_r4_t2"/>
</dbReference>
<dbReference type="GO" id="GO:0003677">
    <property type="term" value="F:DNA binding"/>
    <property type="evidence" value="ECO:0007669"/>
    <property type="project" value="InterPro"/>
</dbReference>
<evidence type="ECO:0000256" key="4">
    <source>
        <dbReference type="ARBA" id="ARBA00023163"/>
    </source>
</evidence>
<keyword evidence="8" id="KW-1185">Reference proteome</keyword>
<dbReference type="AlphaFoldDB" id="A0A399J6L7"/>
<reference evidence="7 8" key="1">
    <citation type="submission" date="2018-08" db="EMBL/GenBank/DDBJ databases">
        <title>Pseudooceanicola sediminis CY03 in the family Rhodobacteracea.</title>
        <authorList>
            <person name="Zhang Y.-J."/>
        </authorList>
    </citation>
    <scope>NUCLEOTIDE SEQUENCE [LARGE SCALE GENOMIC DNA]</scope>
    <source>
        <strain evidence="7 8">CY03</strain>
    </source>
</reference>
<evidence type="ECO:0000259" key="5">
    <source>
        <dbReference type="Pfam" id="PF04542"/>
    </source>
</evidence>
<evidence type="ECO:0000256" key="1">
    <source>
        <dbReference type="ARBA" id="ARBA00010641"/>
    </source>
</evidence>
<sequence>MLAVRDQRDRDSFARLFGFYAPRIKGMLMRSGMPAAAAEDVVQDVMLAVWHKAAQFDPARSQVSGWIYKIARNRQIDIARKAQRPLPEPVETETPPEADPGHLVAFQEEAGQLKDALSRLSPEQRDLIVRAYIGDLTHREIQTETGLPMGTIKSRIRLGLDRLRHELKDLRS</sequence>
<dbReference type="GO" id="GO:0016987">
    <property type="term" value="F:sigma factor activity"/>
    <property type="evidence" value="ECO:0007669"/>
    <property type="project" value="UniProtKB-KW"/>
</dbReference>
<dbReference type="Pfam" id="PF08281">
    <property type="entry name" value="Sigma70_r4_2"/>
    <property type="match status" value="1"/>
</dbReference>
<dbReference type="NCBIfam" id="TIGR02937">
    <property type="entry name" value="sigma70-ECF"/>
    <property type="match status" value="1"/>
</dbReference>
<dbReference type="SUPFAM" id="SSF88946">
    <property type="entry name" value="Sigma2 domain of RNA polymerase sigma factors"/>
    <property type="match status" value="1"/>
</dbReference>
<evidence type="ECO:0000256" key="2">
    <source>
        <dbReference type="ARBA" id="ARBA00023015"/>
    </source>
</evidence>
<comment type="similarity">
    <text evidence="1">Belongs to the sigma-70 factor family. ECF subfamily.</text>
</comment>
<dbReference type="PANTHER" id="PTHR43133">
    <property type="entry name" value="RNA POLYMERASE ECF-TYPE SIGMA FACTO"/>
    <property type="match status" value="1"/>
</dbReference>
<proteinExistence type="inferred from homology"/>
<dbReference type="OrthoDB" id="9784272at2"/>
<dbReference type="EMBL" id="QWJJ01000010">
    <property type="protein sequence ID" value="RII38426.1"/>
    <property type="molecule type" value="Genomic_DNA"/>
</dbReference>
<evidence type="ECO:0000313" key="7">
    <source>
        <dbReference type="EMBL" id="RII38426.1"/>
    </source>
</evidence>
<dbReference type="InterPro" id="IPR013324">
    <property type="entry name" value="RNA_pol_sigma_r3/r4-like"/>
</dbReference>
<dbReference type="Pfam" id="PF04542">
    <property type="entry name" value="Sigma70_r2"/>
    <property type="match status" value="1"/>
</dbReference>
<evidence type="ECO:0000259" key="6">
    <source>
        <dbReference type="Pfam" id="PF08281"/>
    </source>
</evidence>
<accession>A0A399J6L7</accession>
<protein>
    <submittedName>
        <fullName evidence="7">Sigma-70 family RNA polymerase sigma factor</fullName>
    </submittedName>
</protein>
<dbReference type="InterPro" id="IPR007627">
    <property type="entry name" value="RNA_pol_sigma70_r2"/>
</dbReference>
<feature type="domain" description="RNA polymerase sigma factor 70 region 4 type 2" evidence="6">
    <location>
        <begin position="112"/>
        <end position="163"/>
    </location>
</feature>
<evidence type="ECO:0000313" key="8">
    <source>
        <dbReference type="Proteomes" id="UP000265848"/>
    </source>
</evidence>
<organism evidence="7 8">
    <name type="scientific">Pseudooceanicola sediminis</name>
    <dbReference type="NCBI Taxonomy" id="2211117"/>
    <lineage>
        <taxon>Bacteria</taxon>
        <taxon>Pseudomonadati</taxon>
        <taxon>Pseudomonadota</taxon>
        <taxon>Alphaproteobacteria</taxon>
        <taxon>Rhodobacterales</taxon>
        <taxon>Paracoccaceae</taxon>
        <taxon>Pseudooceanicola</taxon>
    </lineage>
</organism>
<dbReference type="Gene3D" id="1.10.1740.10">
    <property type="match status" value="1"/>
</dbReference>
<gene>
    <name evidence="7" type="ORF">DL237_12310</name>
</gene>
<dbReference type="CDD" id="cd06171">
    <property type="entry name" value="Sigma70_r4"/>
    <property type="match status" value="1"/>
</dbReference>
<evidence type="ECO:0000256" key="3">
    <source>
        <dbReference type="ARBA" id="ARBA00023082"/>
    </source>
</evidence>
<keyword evidence="4" id="KW-0804">Transcription</keyword>
<dbReference type="GO" id="GO:0006352">
    <property type="term" value="P:DNA-templated transcription initiation"/>
    <property type="evidence" value="ECO:0007669"/>
    <property type="project" value="InterPro"/>
</dbReference>
<comment type="caution">
    <text evidence="7">The sequence shown here is derived from an EMBL/GenBank/DDBJ whole genome shotgun (WGS) entry which is preliminary data.</text>
</comment>